<reference evidence="1 2" key="1">
    <citation type="journal article" date="2013" name="Curr. Biol.">
        <title>Shared signatures of parasitism and phylogenomics unite Cryptomycota and microsporidia.</title>
        <authorList>
            <person name="James T.Y."/>
            <person name="Pelin A."/>
            <person name="Bonen L."/>
            <person name="Ahrendt S."/>
            <person name="Sain D."/>
            <person name="Corradi N."/>
            <person name="Stajich J.E."/>
        </authorList>
    </citation>
    <scope>NUCLEOTIDE SEQUENCE [LARGE SCALE GENOMIC DNA]</scope>
    <source>
        <strain evidence="1 2">CSF55</strain>
    </source>
</reference>
<organism evidence="1 2">
    <name type="scientific">Rozella allomycis (strain CSF55)</name>
    <dbReference type="NCBI Taxonomy" id="988480"/>
    <lineage>
        <taxon>Eukaryota</taxon>
        <taxon>Fungi</taxon>
        <taxon>Fungi incertae sedis</taxon>
        <taxon>Cryptomycota</taxon>
        <taxon>Cryptomycota incertae sedis</taxon>
        <taxon>Rozella</taxon>
    </lineage>
</organism>
<accession>A0A075ATU1</accession>
<name>A0A075ATU1_ROZAC</name>
<protein>
    <submittedName>
        <fullName evidence="1">Uncharacterized protein</fullName>
    </submittedName>
</protein>
<dbReference type="AlphaFoldDB" id="A0A075ATU1"/>
<evidence type="ECO:0000313" key="1">
    <source>
        <dbReference type="EMBL" id="EPZ32115.1"/>
    </source>
</evidence>
<keyword evidence="2" id="KW-1185">Reference proteome</keyword>
<dbReference type="EMBL" id="KE561184">
    <property type="protein sequence ID" value="EPZ32115.1"/>
    <property type="molecule type" value="Genomic_DNA"/>
</dbReference>
<dbReference type="HOGENOM" id="CLU_2868871_0_0_1"/>
<proteinExistence type="predicted"/>
<sequence>MENVITRLVWQGDRRIKDQFETLRVEIEALEYLILQRDLELKGIDNLKKSDLKKVGREVIETAD</sequence>
<evidence type="ECO:0000313" key="2">
    <source>
        <dbReference type="Proteomes" id="UP000030755"/>
    </source>
</evidence>
<dbReference type="Proteomes" id="UP000030755">
    <property type="component" value="Unassembled WGS sequence"/>
</dbReference>
<gene>
    <name evidence="1" type="ORF">O9G_002610</name>
</gene>